<feature type="coiled-coil region" evidence="1">
    <location>
        <begin position="339"/>
        <end position="398"/>
    </location>
</feature>
<gene>
    <name evidence="3" type="ORF">MELLADRAFT_84099</name>
</gene>
<accession>F4SBH7</accession>
<dbReference type="KEGG" id="mlr:MELLADRAFT_84099"/>
<feature type="compositionally biased region" description="Polar residues" evidence="2">
    <location>
        <begin position="456"/>
        <end position="465"/>
    </location>
</feature>
<evidence type="ECO:0000256" key="1">
    <source>
        <dbReference type="SAM" id="Coils"/>
    </source>
</evidence>
<protein>
    <submittedName>
        <fullName evidence="3">Uncharacterized protein</fullName>
    </submittedName>
</protein>
<dbReference type="EMBL" id="GL883189">
    <property type="protein sequence ID" value="EGF98001.1"/>
    <property type="molecule type" value="Genomic_DNA"/>
</dbReference>
<keyword evidence="4" id="KW-1185">Reference proteome</keyword>
<dbReference type="RefSeq" id="XP_007418730.1">
    <property type="nucleotide sequence ID" value="XM_007418668.1"/>
</dbReference>
<feature type="region of interest" description="Disordered" evidence="2">
    <location>
        <begin position="1"/>
        <end position="21"/>
    </location>
</feature>
<name>F4SBH7_MELLP</name>
<evidence type="ECO:0000313" key="4">
    <source>
        <dbReference type="Proteomes" id="UP000001072"/>
    </source>
</evidence>
<reference evidence="4" key="1">
    <citation type="journal article" date="2011" name="Proc. Natl. Acad. Sci. U.S.A.">
        <title>Obligate biotrophy features unraveled by the genomic analysis of rust fungi.</title>
        <authorList>
            <person name="Duplessis S."/>
            <person name="Cuomo C.A."/>
            <person name="Lin Y.-C."/>
            <person name="Aerts A."/>
            <person name="Tisserant E."/>
            <person name="Veneault-Fourrey C."/>
            <person name="Joly D.L."/>
            <person name="Hacquard S."/>
            <person name="Amselem J."/>
            <person name="Cantarel B.L."/>
            <person name="Chiu R."/>
            <person name="Coutinho P.M."/>
            <person name="Feau N."/>
            <person name="Field M."/>
            <person name="Frey P."/>
            <person name="Gelhaye E."/>
            <person name="Goldberg J."/>
            <person name="Grabherr M.G."/>
            <person name="Kodira C.D."/>
            <person name="Kohler A."/>
            <person name="Kuees U."/>
            <person name="Lindquist E.A."/>
            <person name="Lucas S.M."/>
            <person name="Mago R."/>
            <person name="Mauceli E."/>
            <person name="Morin E."/>
            <person name="Murat C."/>
            <person name="Pangilinan J.L."/>
            <person name="Park R."/>
            <person name="Pearson M."/>
            <person name="Quesneville H."/>
            <person name="Rouhier N."/>
            <person name="Sakthikumar S."/>
            <person name="Salamov A.A."/>
            <person name="Schmutz J."/>
            <person name="Selles B."/>
            <person name="Shapiro H."/>
            <person name="Tanguay P."/>
            <person name="Tuskan G.A."/>
            <person name="Henrissat B."/>
            <person name="Van de Peer Y."/>
            <person name="Rouze P."/>
            <person name="Ellis J.G."/>
            <person name="Dodds P.N."/>
            <person name="Schein J.E."/>
            <person name="Zhong S."/>
            <person name="Hamelin R.C."/>
            <person name="Grigoriev I.V."/>
            <person name="Szabo L.J."/>
            <person name="Martin F."/>
        </authorList>
    </citation>
    <scope>NUCLEOTIDE SEQUENCE [LARGE SCALE GENOMIC DNA]</scope>
    <source>
        <strain evidence="4">98AG31 / pathotype 3-4-7</strain>
    </source>
</reference>
<dbReference type="AlphaFoldDB" id="F4SBH7"/>
<organism evidence="4">
    <name type="scientific">Melampsora larici-populina (strain 98AG31 / pathotype 3-4-7)</name>
    <name type="common">Poplar leaf rust fungus</name>
    <dbReference type="NCBI Taxonomy" id="747676"/>
    <lineage>
        <taxon>Eukaryota</taxon>
        <taxon>Fungi</taxon>
        <taxon>Dikarya</taxon>
        <taxon>Basidiomycota</taxon>
        <taxon>Pucciniomycotina</taxon>
        <taxon>Pucciniomycetes</taxon>
        <taxon>Pucciniales</taxon>
        <taxon>Melampsoraceae</taxon>
        <taxon>Melampsora</taxon>
    </lineage>
</organism>
<keyword evidence="1" id="KW-0175">Coiled coil</keyword>
<feature type="region of interest" description="Disordered" evidence="2">
    <location>
        <begin position="437"/>
        <end position="465"/>
    </location>
</feature>
<sequence length="465" mass="50926">MSESTSRGPSHTLLDPSNPSISKQTMLDWLRIHHPMTPIKSNANKGEVAKIVREQQPEYFEDPTSDAPAVIPGPLDHYPAIEDLSVSSSVTVESFKKSEQLGKRSASQELERSYPHKRVGLEVEVDPIAPVRGGSKNSKNRKSLSRPKASNTGSSKPRKASSKPSQPPTPSWVHTMSVASPNVMSSISSAICNNDEKNDLEALKGIAFAPLINSKSSSQDPTSPNSISPSIASVHQEQKKLANLSINTDTTRACLILGQSESPQKPVMDKKKCIDASDDVDLIQFSDTELLDTGNPVIGRDIPAINIQDSPSTKKTGVDIFQEEQQQEEKVLIKLPSLVRTLEERLARVESALEVMEKKSNTNMFQNLQKEQAKAGEIALLSSKLEQAMKEITILKSKVRDIDVDVIDQQADLDGAHTKINAHARVLRQLLGPGNDDLEPHYSYDSSDEQDPPNVFSCNNDSLSD</sequence>
<dbReference type="InParanoid" id="F4SBH7"/>
<feature type="region of interest" description="Disordered" evidence="2">
    <location>
        <begin position="95"/>
        <end position="175"/>
    </location>
</feature>
<dbReference type="VEuPathDB" id="FungiDB:MELLADRAFT_84099"/>
<feature type="region of interest" description="Disordered" evidence="2">
    <location>
        <begin position="214"/>
        <end position="234"/>
    </location>
</feature>
<dbReference type="GeneID" id="18933340"/>
<proteinExistence type="predicted"/>
<evidence type="ECO:0000313" key="3">
    <source>
        <dbReference type="EMBL" id="EGF98001.1"/>
    </source>
</evidence>
<dbReference type="HOGENOM" id="CLU_049472_0_0_1"/>
<evidence type="ECO:0000256" key="2">
    <source>
        <dbReference type="SAM" id="MobiDB-lite"/>
    </source>
</evidence>
<dbReference type="Proteomes" id="UP000001072">
    <property type="component" value="Unassembled WGS sequence"/>
</dbReference>